<organism evidence="3 4">
    <name type="scientific">Nakamurella leprariae</name>
    <dbReference type="NCBI Taxonomy" id="2803911"/>
    <lineage>
        <taxon>Bacteria</taxon>
        <taxon>Bacillati</taxon>
        <taxon>Actinomycetota</taxon>
        <taxon>Actinomycetes</taxon>
        <taxon>Nakamurellales</taxon>
        <taxon>Nakamurellaceae</taxon>
        <taxon>Nakamurella</taxon>
    </lineage>
</organism>
<dbReference type="Proteomes" id="UP000663792">
    <property type="component" value="Unassembled WGS sequence"/>
</dbReference>
<comment type="caution">
    <text evidence="3">The sequence shown here is derived from an EMBL/GenBank/DDBJ whole genome shotgun (WGS) entry which is preliminary data.</text>
</comment>
<feature type="coiled-coil region" evidence="1">
    <location>
        <begin position="438"/>
        <end position="472"/>
    </location>
</feature>
<proteinExistence type="predicted"/>
<gene>
    <name evidence="3" type="ORF">JL106_18170</name>
</gene>
<keyword evidence="4" id="KW-1185">Reference proteome</keyword>
<feature type="compositionally biased region" description="Pro residues" evidence="2">
    <location>
        <begin position="1"/>
        <end position="17"/>
    </location>
</feature>
<evidence type="ECO:0000256" key="2">
    <source>
        <dbReference type="SAM" id="MobiDB-lite"/>
    </source>
</evidence>
<evidence type="ECO:0000313" key="3">
    <source>
        <dbReference type="EMBL" id="MBM9469216.1"/>
    </source>
</evidence>
<reference evidence="3" key="1">
    <citation type="submission" date="2021-01" db="EMBL/GenBank/DDBJ databases">
        <title>YIM 132084 draft genome.</title>
        <authorList>
            <person name="An D."/>
        </authorList>
    </citation>
    <scope>NUCLEOTIDE SEQUENCE</scope>
    <source>
        <strain evidence="3">YIM 132084</strain>
    </source>
</reference>
<evidence type="ECO:0000256" key="1">
    <source>
        <dbReference type="SAM" id="Coils"/>
    </source>
</evidence>
<sequence>MPTTPPVAPPVPAPPVAPGTRPGGPRPAGSRGPGRPGGRPGDKGRGTRPGGRPTPTPPAEHGPTTLVEPIVEPVDPHEWGRIDEQGVVYVRTAAGERIVGNWQAGDAEAGLAHFGRRFDDFATEVALLEARLVSGSGDPKAAKQQAIALREQIETLPAIGDIDGCAARLETIVTGADGAIALAAQVRAQARAQAVAAKEKLCEEAEELAASTQWKSAGDRLKAIVEEWRQIRGIDRKTDDALWKRFAKARDTFTRHRGSHFAELDKQRSAAKEAKEALIERAEALADATDWTATAHAYRDLMTEWKAAGRAPRDTEEALWQRFRAAQERFFSRRNRTFAERDAEFEANAAKKESLLAEAAEIDPAKDLDGAKAQLRDLHDRWEAAGKVPRERIRELDGKLRAVEDKVKAAEDRHWRRTDPETAARLEQFRSRVADFTSQAAKARAAGNERKAKEAEAQAAQWQEWLKAAEAAVD</sequence>
<dbReference type="EMBL" id="JAERWK010000025">
    <property type="protein sequence ID" value="MBM9469216.1"/>
    <property type="molecule type" value="Genomic_DNA"/>
</dbReference>
<protein>
    <submittedName>
        <fullName evidence="3">DUF349 domain-containing protein</fullName>
    </submittedName>
</protein>
<feature type="coiled-coil region" evidence="1">
    <location>
        <begin position="261"/>
        <end position="288"/>
    </location>
</feature>
<accession>A0A938YB05</accession>
<keyword evidence="1" id="KW-0175">Coiled coil</keyword>
<dbReference type="InterPro" id="IPR007139">
    <property type="entry name" value="DUF349"/>
</dbReference>
<dbReference type="Pfam" id="PF03993">
    <property type="entry name" value="DUF349"/>
    <property type="match status" value="3"/>
</dbReference>
<dbReference type="AlphaFoldDB" id="A0A938YB05"/>
<dbReference type="RefSeq" id="WP_205262292.1">
    <property type="nucleotide sequence ID" value="NZ_JAERWK010000025.1"/>
</dbReference>
<feature type="region of interest" description="Disordered" evidence="2">
    <location>
        <begin position="1"/>
        <end position="66"/>
    </location>
</feature>
<evidence type="ECO:0000313" key="4">
    <source>
        <dbReference type="Proteomes" id="UP000663792"/>
    </source>
</evidence>
<name>A0A938YB05_9ACTN</name>